<name>X1NJV5_9ZZZZ</name>
<evidence type="ECO:0000256" key="1">
    <source>
        <dbReference type="SAM" id="MobiDB-lite"/>
    </source>
</evidence>
<dbReference type="AlphaFoldDB" id="X1NJV5"/>
<gene>
    <name evidence="2" type="ORF">S06H3_28211</name>
</gene>
<evidence type="ECO:0000313" key="2">
    <source>
        <dbReference type="EMBL" id="GAI27070.1"/>
    </source>
</evidence>
<dbReference type="EMBL" id="BARV01016439">
    <property type="protein sequence ID" value="GAI27070.1"/>
    <property type="molecule type" value="Genomic_DNA"/>
</dbReference>
<organism evidence="2">
    <name type="scientific">marine sediment metagenome</name>
    <dbReference type="NCBI Taxonomy" id="412755"/>
    <lineage>
        <taxon>unclassified sequences</taxon>
        <taxon>metagenomes</taxon>
        <taxon>ecological metagenomes</taxon>
    </lineage>
</organism>
<proteinExistence type="predicted"/>
<accession>X1NJV5</accession>
<feature type="region of interest" description="Disordered" evidence="1">
    <location>
        <begin position="76"/>
        <end position="95"/>
    </location>
</feature>
<sequence length="95" mass="10530">MVDSLTQTFNNLCEKIIRLKKRDQPIGEANTKATLIEPLLAALGWNITNIDEVVREFRLSQRYDVDVGAGLIVPQSGIRPARNKNGPTLRSAPTT</sequence>
<protein>
    <submittedName>
        <fullName evidence="2">Uncharacterized protein</fullName>
    </submittedName>
</protein>
<reference evidence="2" key="1">
    <citation type="journal article" date="2014" name="Front. Microbiol.">
        <title>High frequency of phylogenetically diverse reductive dehalogenase-homologous genes in deep subseafloor sedimentary metagenomes.</title>
        <authorList>
            <person name="Kawai M."/>
            <person name="Futagami T."/>
            <person name="Toyoda A."/>
            <person name="Takaki Y."/>
            <person name="Nishi S."/>
            <person name="Hori S."/>
            <person name="Arai W."/>
            <person name="Tsubouchi T."/>
            <person name="Morono Y."/>
            <person name="Uchiyama I."/>
            <person name="Ito T."/>
            <person name="Fujiyama A."/>
            <person name="Inagaki F."/>
            <person name="Takami H."/>
        </authorList>
    </citation>
    <scope>NUCLEOTIDE SEQUENCE</scope>
    <source>
        <strain evidence="2">Expedition CK06-06</strain>
    </source>
</reference>
<feature type="compositionally biased region" description="Polar residues" evidence="1">
    <location>
        <begin position="85"/>
        <end position="95"/>
    </location>
</feature>
<comment type="caution">
    <text evidence="2">The sequence shown here is derived from an EMBL/GenBank/DDBJ whole genome shotgun (WGS) entry which is preliminary data.</text>
</comment>